<dbReference type="Gene3D" id="2.40.30.10">
    <property type="entry name" value="Translation factors"/>
    <property type="match status" value="1"/>
</dbReference>
<dbReference type="OrthoDB" id="9816402at2"/>
<dbReference type="Gene3D" id="3.40.50.360">
    <property type="match status" value="1"/>
</dbReference>
<dbReference type="Proteomes" id="UP000255265">
    <property type="component" value="Unassembled WGS sequence"/>
</dbReference>
<dbReference type="SUPFAM" id="SSF63380">
    <property type="entry name" value="Riboflavin synthase domain-like"/>
    <property type="match status" value="1"/>
</dbReference>
<gene>
    <name evidence="8" type="ORF">DFR41_102343</name>
</gene>
<dbReference type="GO" id="GO:0003958">
    <property type="term" value="F:NADPH-hemoprotein reductase activity"/>
    <property type="evidence" value="ECO:0007669"/>
    <property type="project" value="UniProtKB-EC"/>
</dbReference>
<dbReference type="Pfam" id="PF00258">
    <property type="entry name" value="Flavodoxin_1"/>
    <property type="match status" value="1"/>
</dbReference>
<dbReference type="Pfam" id="PF00175">
    <property type="entry name" value="NAD_binding_1"/>
    <property type="match status" value="1"/>
</dbReference>
<comment type="caution">
    <text evidence="8">The sequence shown here is derived from an EMBL/GenBank/DDBJ whole genome shotgun (WGS) entry which is preliminary data.</text>
</comment>
<keyword evidence="5" id="KW-0472">Membrane</keyword>
<keyword evidence="5" id="KW-0812">Transmembrane</keyword>
<dbReference type="PANTHER" id="PTHR19384">
    <property type="entry name" value="NITRIC OXIDE SYNTHASE-RELATED"/>
    <property type="match status" value="1"/>
</dbReference>
<evidence type="ECO:0000256" key="4">
    <source>
        <dbReference type="ARBA" id="ARBA00023797"/>
    </source>
</evidence>
<dbReference type="InterPro" id="IPR017927">
    <property type="entry name" value="FAD-bd_FR_type"/>
</dbReference>
<dbReference type="AlphaFoldDB" id="A0A370FKM8"/>
<organism evidence="8 9">
    <name type="scientific">Pseudacidovorax intermedius</name>
    <dbReference type="NCBI Taxonomy" id="433924"/>
    <lineage>
        <taxon>Bacteria</taxon>
        <taxon>Pseudomonadati</taxon>
        <taxon>Pseudomonadota</taxon>
        <taxon>Betaproteobacteria</taxon>
        <taxon>Burkholderiales</taxon>
        <taxon>Comamonadaceae</taxon>
        <taxon>Pseudacidovorax</taxon>
    </lineage>
</organism>
<dbReference type="InterPro" id="IPR001094">
    <property type="entry name" value="Flavdoxin-like"/>
</dbReference>
<dbReference type="GO" id="GO:0050660">
    <property type="term" value="F:flavin adenine dinucleotide binding"/>
    <property type="evidence" value="ECO:0007669"/>
    <property type="project" value="TreeGrafter"/>
</dbReference>
<dbReference type="InterPro" id="IPR039261">
    <property type="entry name" value="FNR_nucleotide-bd"/>
</dbReference>
<name>A0A370FKM8_9BURK</name>
<dbReference type="EC" id="1.6.2.4" evidence="4"/>
<keyword evidence="5" id="KW-1133">Transmembrane helix</keyword>
<keyword evidence="1" id="KW-0285">Flavoprotein</keyword>
<dbReference type="InterPro" id="IPR029039">
    <property type="entry name" value="Flavoprotein-like_sf"/>
</dbReference>
<dbReference type="PANTHER" id="PTHR19384:SF17">
    <property type="entry name" value="NADPH--CYTOCHROME P450 REDUCTASE"/>
    <property type="match status" value="1"/>
</dbReference>
<dbReference type="SUPFAM" id="SSF52218">
    <property type="entry name" value="Flavoproteins"/>
    <property type="match status" value="1"/>
</dbReference>
<keyword evidence="2" id="KW-0288">FMN</keyword>
<evidence type="ECO:0000256" key="3">
    <source>
        <dbReference type="ARBA" id="ARBA00022982"/>
    </source>
</evidence>
<dbReference type="Gene3D" id="3.40.50.80">
    <property type="entry name" value="Nucleotide-binding domain of ferredoxin-NADP reductase (FNR) module"/>
    <property type="match status" value="1"/>
</dbReference>
<proteinExistence type="predicted"/>
<keyword evidence="3" id="KW-0249">Electron transport</keyword>
<reference evidence="8 9" key="1">
    <citation type="submission" date="2018-07" db="EMBL/GenBank/DDBJ databases">
        <title>Genomic Encyclopedia of Type Strains, Phase IV (KMG-IV): sequencing the most valuable type-strain genomes for metagenomic binning, comparative biology and taxonomic classification.</title>
        <authorList>
            <person name="Goeker M."/>
        </authorList>
    </citation>
    <scope>NUCLEOTIDE SEQUENCE [LARGE SCALE GENOMIC DNA]</scope>
    <source>
        <strain evidence="8 9">DSM 21352</strain>
    </source>
</reference>
<dbReference type="GO" id="GO:0005829">
    <property type="term" value="C:cytosol"/>
    <property type="evidence" value="ECO:0007669"/>
    <property type="project" value="TreeGrafter"/>
</dbReference>
<dbReference type="CDD" id="cd06200">
    <property type="entry name" value="SiR_like1"/>
    <property type="match status" value="1"/>
</dbReference>
<keyword evidence="9" id="KW-1185">Reference proteome</keyword>
<feature type="domain" description="Flavodoxin-like" evidence="6">
    <location>
        <begin position="50"/>
        <end position="187"/>
    </location>
</feature>
<dbReference type="InterPro" id="IPR001433">
    <property type="entry name" value="OxRdtase_FAD/NAD-bd"/>
</dbReference>
<protein>
    <recommendedName>
        <fullName evidence="4">NADPH--hemoprotein reductase</fullName>
        <ecNumber evidence="4">1.6.2.4</ecNumber>
    </recommendedName>
</protein>
<dbReference type="EMBL" id="QQAV01000002">
    <property type="protein sequence ID" value="RDI27308.1"/>
    <property type="molecule type" value="Genomic_DNA"/>
</dbReference>
<dbReference type="SUPFAM" id="SSF52343">
    <property type="entry name" value="Ferredoxin reductase-like, C-terminal NADP-linked domain"/>
    <property type="match status" value="1"/>
</dbReference>
<evidence type="ECO:0000313" key="9">
    <source>
        <dbReference type="Proteomes" id="UP000255265"/>
    </source>
</evidence>
<dbReference type="PROSITE" id="PS51384">
    <property type="entry name" value="FAD_FR"/>
    <property type="match status" value="1"/>
</dbReference>
<keyword evidence="3" id="KW-0813">Transport</keyword>
<evidence type="ECO:0000256" key="5">
    <source>
        <dbReference type="SAM" id="Phobius"/>
    </source>
</evidence>
<dbReference type="PRINTS" id="PR00371">
    <property type="entry name" value="FPNCR"/>
</dbReference>
<dbReference type="InterPro" id="IPR017938">
    <property type="entry name" value="Riboflavin_synthase-like_b-brl"/>
</dbReference>
<evidence type="ECO:0000259" key="6">
    <source>
        <dbReference type="PROSITE" id="PS50902"/>
    </source>
</evidence>
<dbReference type="PRINTS" id="PR00369">
    <property type="entry name" value="FLAVODOXIN"/>
</dbReference>
<dbReference type="InterPro" id="IPR001709">
    <property type="entry name" value="Flavoprot_Pyr_Nucl_cyt_Rdtase"/>
</dbReference>
<dbReference type="RefSeq" id="WP_114802542.1">
    <property type="nucleotide sequence ID" value="NZ_QQAV01000002.1"/>
</dbReference>
<feature type="domain" description="FAD-binding FR-type" evidence="7">
    <location>
        <begin position="199"/>
        <end position="311"/>
    </location>
</feature>
<sequence>MSEALRHWTAGGATLAYAALCAAIYARQRHRAKARAAAAVDLAGTADSPVLVLHATQTGLAEQWAWATAEALHRSGTPARVLALNALDADLLAGTLRALFIASTYGEGDAPDGASAFADAVMHRPAALAHLRYAVLALGDRQYSEFCGFGRRLDAWLQAAGATPEFARIDVDRGDPEALQRWHEHLGLVAPAASAGAETAFHAWTLRQREHLNPGSLGGPIHRLHLQAPAGMAPHWEAGDLVDLHLDSDPARPRAYSICSIPEEGDLQLMVRQTRHPNGRPGAASGLLTETLQPGQSVPLRLRPHPGFRLHPDAQRPLLLIGNGTGLAGLRALLRERIRRGQHENWLVFGERQRAHDRLLDDELTAWQAEGRLARLDWVFSRDGDDVAYVQHRLLHEAAQVSAWCERGAVVHVCGSLQGMAAAVDLALRQILGEPAMQRLQREGRYRRDVY</sequence>
<evidence type="ECO:0000256" key="2">
    <source>
        <dbReference type="ARBA" id="ARBA00022643"/>
    </source>
</evidence>
<accession>A0A370FKM8</accession>
<dbReference type="GO" id="GO:0010181">
    <property type="term" value="F:FMN binding"/>
    <property type="evidence" value="ECO:0007669"/>
    <property type="project" value="InterPro"/>
</dbReference>
<evidence type="ECO:0000256" key="1">
    <source>
        <dbReference type="ARBA" id="ARBA00022630"/>
    </source>
</evidence>
<evidence type="ECO:0000313" key="8">
    <source>
        <dbReference type="EMBL" id="RDI27308.1"/>
    </source>
</evidence>
<feature type="transmembrane region" description="Helical" evidence="5">
    <location>
        <begin position="6"/>
        <end position="26"/>
    </location>
</feature>
<evidence type="ECO:0000259" key="7">
    <source>
        <dbReference type="PROSITE" id="PS51384"/>
    </source>
</evidence>
<dbReference type="InterPro" id="IPR008254">
    <property type="entry name" value="Flavodoxin/NO_synth"/>
</dbReference>
<dbReference type="PROSITE" id="PS50902">
    <property type="entry name" value="FLAVODOXIN_LIKE"/>
    <property type="match status" value="1"/>
</dbReference>